<dbReference type="InterPro" id="IPR000415">
    <property type="entry name" value="Nitroreductase-like"/>
</dbReference>
<keyword evidence="4 5" id="KW-0560">Oxidoreductase</keyword>
<keyword evidence="5" id="KW-0521">NADP</keyword>
<dbReference type="PANTHER" id="PTHR43425:SF2">
    <property type="entry name" value="OXYGEN-INSENSITIVE NADPH NITROREDUCTASE"/>
    <property type="match status" value="1"/>
</dbReference>
<comment type="similarity">
    <text evidence="1 5">Belongs to the flavin oxidoreductase frp family.</text>
</comment>
<dbReference type="SUPFAM" id="SSF55469">
    <property type="entry name" value="FMN-dependent nitroreductase-like"/>
    <property type="match status" value="1"/>
</dbReference>
<reference evidence="7 8" key="1">
    <citation type="submission" date="2018-12" db="EMBL/GenBank/DDBJ databases">
        <title>three novel Halomonas strain isolated from plants.</title>
        <authorList>
            <person name="Sun C."/>
        </authorList>
    </citation>
    <scope>NUCLEOTIDE SEQUENCE [LARGE SCALE GENOMIC DNA]</scope>
    <source>
        <strain evidence="7 8">DSM 19434</strain>
    </source>
</reference>
<sequence length="243" mass="27162">MNDTIKLLKSHRSIRKFEKHEIPQELLIELVRSGQAAATSSHIQAYSIIHVTEKQLRSQLVELTGGQKYVASSSDFLVFCADMKRPLEAARGTGENVVSGMTEQLLVATVDVSLVAQNIAIAAESEGLGICYIGGIRNNPQAVSELLKLPEHVYPVFGMCIGYPAHDPDIKPRLPVEAVFKKNSYSDDAEHVNAFNLTMHNYYQTRKEGNKTSDWSQSLAPLFNQKLRSHMQEFLINKGFEMK</sequence>
<evidence type="ECO:0000313" key="8">
    <source>
        <dbReference type="Proteomes" id="UP000287336"/>
    </source>
</evidence>
<accession>A0A3S0Y267</accession>
<dbReference type="NCBIfam" id="NF008033">
    <property type="entry name" value="PRK10765.1"/>
    <property type="match status" value="1"/>
</dbReference>
<evidence type="ECO:0000256" key="5">
    <source>
        <dbReference type="PIRNR" id="PIRNR005426"/>
    </source>
</evidence>
<feature type="domain" description="Nitroreductase" evidence="6">
    <location>
        <begin position="9"/>
        <end position="163"/>
    </location>
</feature>
<evidence type="ECO:0000313" key="7">
    <source>
        <dbReference type="EMBL" id="RUR30345.1"/>
    </source>
</evidence>
<keyword evidence="8" id="KW-1185">Reference proteome</keyword>
<protein>
    <submittedName>
        <fullName evidence="7">Oxygen-insensitive NADPH nitroreductase</fullName>
        <ecNumber evidence="7">1.5.1.38</ecNumber>
    </submittedName>
</protein>
<dbReference type="OrthoDB" id="3181400at2"/>
<dbReference type="EC" id="1.5.1.38" evidence="7"/>
<dbReference type="PIRSF" id="PIRSF005426">
    <property type="entry name" value="Frp"/>
    <property type="match status" value="1"/>
</dbReference>
<dbReference type="Proteomes" id="UP000287336">
    <property type="component" value="Unassembled WGS sequence"/>
</dbReference>
<keyword evidence="3 5" id="KW-0288">FMN</keyword>
<dbReference type="EMBL" id="RZHG01000019">
    <property type="protein sequence ID" value="RUR30345.1"/>
    <property type="molecule type" value="Genomic_DNA"/>
</dbReference>
<comment type="caution">
    <text evidence="7">The sequence shown here is derived from an EMBL/GenBank/DDBJ whole genome shotgun (WGS) entry which is preliminary data.</text>
</comment>
<dbReference type="RefSeq" id="WP_126947978.1">
    <property type="nucleotide sequence ID" value="NZ_RZHG01000019.1"/>
</dbReference>
<evidence type="ECO:0000256" key="4">
    <source>
        <dbReference type="ARBA" id="ARBA00023002"/>
    </source>
</evidence>
<name>A0A3S0Y267_9GAMM</name>
<dbReference type="Pfam" id="PF00881">
    <property type="entry name" value="Nitroreductase"/>
    <property type="match status" value="1"/>
</dbReference>
<dbReference type="CDD" id="cd02146">
    <property type="entry name" value="NfsA-like"/>
    <property type="match status" value="1"/>
</dbReference>
<dbReference type="InterPro" id="IPR029479">
    <property type="entry name" value="Nitroreductase"/>
</dbReference>
<keyword evidence="2 5" id="KW-0285">Flavoprotein</keyword>
<proteinExistence type="inferred from homology"/>
<dbReference type="PANTHER" id="PTHR43425">
    <property type="entry name" value="OXYGEN-INSENSITIVE NADPH NITROREDUCTASE"/>
    <property type="match status" value="1"/>
</dbReference>
<dbReference type="AlphaFoldDB" id="A0A3S0Y267"/>
<evidence type="ECO:0000256" key="1">
    <source>
        <dbReference type="ARBA" id="ARBA00008366"/>
    </source>
</evidence>
<gene>
    <name evidence="7" type="ORF">ELY33_11130</name>
</gene>
<dbReference type="GO" id="GO:0052873">
    <property type="term" value="F:FMN reductase (NADPH) activity"/>
    <property type="evidence" value="ECO:0007669"/>
    <property type="project" value="UniProtKB-EC"/>
</dbReference>
<dbReference type="Gene3D" id="3.40.109.10">
    <property type="entry name" value="NADH Oxidase"/>
    <property type="match status" value="1"/>
</dbReference>
<organism evidence="7 8">
    <name type="scientific">Vreelandella andesensis</name>
    <dbReference type="NCBI Taxonomy" id="447567"/>
    <lineage>
        <taxon>Bacteria</taxon>
        <taxon>Pseudomonadati</taxon>
        <taxon>Pseudomonadota</taxon>
        <taxon>Gammaproteobacteria</taxon>
        <taxon>Oceanospirillales</taxon>
        <taxon>Halomonadaceae</taxon>
        <taxon>Vreelandella</taxon>
    </lineage>
</organism>
<dbReference type="InterPro" id="IPR016446">
    <property type="entry name" value="Flavin_OxRdtase_Frp"/>
</dbReference>
<evidence type="ECO:0000256" key="2">
    <source>
        <dbReference type="ARBA" id="ARBA00022630"/>
    </source>
</evidence>
<evidence type="ECO:0000256" key="3">
    <source>
        <dbReference type="ARBA" id="ARBA00022643"/>
    </source>
</evidence>
<evidence type="ECO:0000259" key="6">
    <source>
        <dbReference type="Pfam" id="PF00881"/>
    </source>
</evidence>